<protein>
    <submittedName>
        <fullName evidence="1">Uncharacterized protein</fullName>
    </submittedName>
</protein>
<organism evidence="1 2">
    <name type="scientific">Dokdonella fugitiva</name>
    <dbReference type="NCBI Taxonomy" id="328517"/>
    <lineage>
        <taxon>Bacteria</taxon>
        <taxon>Pseudomonadati</taxon>
        <taxon>Pseudomonadota</taxon>
        <taxon>Gammaproteobacteria</taxon>
        <taxon>Lysobacterales</taxon>
        <taxon>Rhodanobacteraceae</taxon>
        <taxon>Dokdonella</taxon>
    </lineage>
</organism>
<comment type="caution">
    <text evidence="1">The sequence shown here is derived from an EMBL/GenBank/DDBJ whole genome shotgun (WGS) entry which is preliminary data.</text>
</comment>
<keyword evidence="2" id="KW-1185">Reference proteome</keyword>
<name>A0A839F5L0_9GAMM</name>
<dbReference type="Proteomes" id="UP000550401">
    <property type="component" value="Unassembled WGS sequence"/>
</dbReference>
<evidence type="ECO:0000313" key="2">
    <source>
        <dbReference type="Proteomes" id="UP000550401"/>
    </source>
</evidence>
<accession>A0A839F5L0</accession>
<gene>
    <name evidence="1" type="ORF">FHW12_004113</name>
</gene>
<dbReference type="AlphaFoldDB" id="A0A839F5L0"/>
<reference evidence="1 2" key="1">
    <citation type="submission" date="2020-07" db="EMBL/GenBank/DDBJ databases">
        <title>Genomic Encyclopedia of Type Strains, Phase IV (KMG-V): Genome sequencing to study the core and pangenomes of soil and plant-associated prokaryotes.</title>
        <authorList>
            <person name="Whitman W."/>
        </authorList>
    </citation>
    <scope>NUCLEOTIDE SEQUENCE [LARGE SCALE GENOMIC DNA]</scope>
    <source>
        <strain evidence="1 2">RH2WT43</strain>
    </source>
</reference>
<dbReference type="EMBL" id="JACGXL010000008">
    <property type="protein sequence ID" value="MBA8889866.1"/>
    <property type="molecule type" value="Genomic_DNA"/>
</dbReference>
<dbReference type="RefSeq" id="WP_259393176.1">
    <property type="nucleotide sequence ID" value="NZ_JACGXL010000008.1"/>
</dbReference>
<sequence length="125" mass="13630">MSQAEFHAAGLDKLSPQELAQLNAWIEAHGGGNVKYVSSSGAPVFYPDEGARENIESNIVGTFEGWRGHTVFTLENGQEWAQAESGARDTGKFSNPKVKIKPMLLGSWLMYVDGCGCSVRVKRVK</sequence>
<proteinExistence type="predicted"/>
<evidence type="ECO:0000313" key="1">
    <source>
        <dbReference type="EMBL" id="MBA8889866.1"/>
    </source>
</evidence>